<accession>A0A1G4SRS1</accession>
<dbReference type="RefSeq" id="WP_090649379.1">
    <property type="nucleotide sequence ID" value="NZ_CBCRYE010000003.1"/>
</dbReference>
<evidence type="ECO:0000259" key="2">
    <source>
        <dbReference type="PROSITE" id="PS51168"/>
    </source>
</evidence>
<dbReference type="EC" id="5.4.99.5" evidence="1"/>
<reference evidence="4" key="1">
    <citation type="submission" date="2016-10" db="EMBL/GenBank/DDBJ databases">
        <authorList>
            <person name="Varghese N."/>
            <person name="Submissions S."/>
        </authorList>
    </citation>
    <scope>NUCLEOTIDE SEQUENCE [LARGE SCALE GENOMIC DNA]</scope>
    <source>
        <strain evidence="4">CGMCC 1.3431</strain>
    </source>
</reference>
<dbReference type="Proteomes" id="UP000199150">
    <property type="component" value="Unassembled WGS sequence"/>
</dbReference>
<dbReference type="OrthoDB" id="7268348at2"/>
<dbReference type="PROSITE" id="PS51168">
    <property type="entry name" value="CHORISMATE_MUT_2"/>
    <property type="match status" value="1"/>
</dbReference>
<dbReference type="AlphaFoldDB" id="A0A1G4SRS1"/>
<dbReference type="GO" id="GO:0004106">
    <property type="term" value="F:chorismate mutase activity"/>
    <property type="evidence" value="ECO:0007669"/>
    <property type="project" value="UniProtKB-EC"/>
</dbReference>
<dbReference type="EMBL" id="FMTS01000005">
    <property type="protein sequence ID" value="SCW71902.1"/>
    <property type="molecule type" value="Genomic_DNA"/>
</dbReference>
<feature type="domain" description="Chorismate mutase" evidence="2">
    <location>
        <begin position="1"/>
        <end position="93"/>
    </location>
</feature>
<evidence type="ECO:0000313" key="4">
    <source>
        <dbReference type="Proteomes" id="UP000199150"/>
    </source>
</evidence>
<gene>
    <name evidence="3" type="ORF">SAMN02927928_2875</name>
</gene>
<dbReference type="Gene3D" id="1.20.59.10">
    <property type="entry name" value="Chorismate mutase"/>
    <property type="match status" value="1"/>
</dbReference>
<dbReference type="Pfam" id="PF01817">
    <property type="entry name" value="CM_2"/>
    <property type="match status" value="1"/>
</dbReference>
<sequence>MSTLADLRTQIDALDAELLRLVDARAALGKAIGEAKAKEEPANIQVSLLRPDREAMLIRKLLAMPRQAASDGVVVRIWRELISENLRIQGAASNGGLHLNLSAAEHSKEVLVWARERFGIAPSFGYVNDATAAIQAARDVRHISVLSLDPRGGAWWARLLAEPKVRIIAALPELSTARPHAVALAAIAPEPTGDDMTFWVSDSAEHENKIIEALGQRGFAAEWLCTAQGLKLFGLMGYVQEHDERLATKTLGSLSGIIGAAPRI</sequence>
<dbReference type="InterPro" id="IPR002701">
    <property type="entry name" value="CM_II_prokaryot"/>
</dbReference>
<organism evidence="3 4">
    <name type="scientific">Asticcacaulis taihuensis</name>
    <dbReference type="NCBI Taxonomy" id="260084"/>
    <lineage>
        <taxon>Bacteria</taxon>
        <taxon>Pseudomonadati</taxon>
        <taxon>Pseudomonadota</taxon>
        <taxon>Alphaproteobacteria</taxon>
        <taxon>Caulobacterales</taxon>
        <taxon>Caulobacteraceae</taxon>
        <taxon>Asticcacaulis</taxon>
    </lineage>
</organism>
<dbReference type="SMART" id="SM00830">
    <property type="entry name" value="CM_2"/>
    <property type="match status" value="1"/>
</dbReference>
<proteinExistence type="predicted"/>
<evidence type="ECO:0000256" key="1">
    <source>
        <dbReference type="ARBA" id="ARBA00012404"/>
    </source>
</evidence>
<dbReference type="InterPro" id="IPR036979">
    <property type="entry name" value="CM_dom_sf"/>
</dbReference>
<name>A0A1G4SRS1_9CAUL</name>
<dbReference type="STRING" id="260084.SAMN02927928_2875"/>
<dbReference type="InterPro" id="IPR036263">
    <property type="entry name" value="Chorismate_II_sf"/>
</dbReference>
<keyword evidence="4" id="KW-1185">Reference proteome</keyword>
<dbReference type="GO" id="GO:0046417">
    <property type="term" value="P:chorismate metabolic process"/>
    <property type="evidence" value="ECO:0007669"/>
    <property type="project" value="InterPro"/>
</dbReference>
<evidence type="ECO:0000313" key="3">
    <source>
        <dbReference type="EMBL" id="SCW71902.1"/>
    </source>
</evidence>
<dbReference type="SUPFAM" id="SSF48600">
    <property type="entry name" value="Chorismate mutase II"/>
    <property type="match status" value="1"/>
</dbReference>
<protein>
    <recommendedName>
        <fullName evidence="1">chorismate mutase</fullName>
        <ecNumber evidence="1">5.4.99.5</ecNumber>
    </recommendedName>
</protein>